<protein>
    <submittedName>
        <fullName evidence="3">Unannotated protein</fullName>
    </submittedName>
</protein>
<feature type="domain" description="Helix-hairpin-helix DNA-binding motif class 1" evidence="2">
    <location>
        <begin position="182"/>
        <end position="201"/>
    </location>
</feature>
<keyword evidence="1" id="KW-0472">Membrane</keyword>
<dbReference type="GO" id="GO:0015627">
    <property type="term" value="C:type II protein secretion system complex"/>
    <property type="evidence" value="ECO:0007669"/>
    <property type="project" value="TreeGrafter"/>
</dbReference>
<feature type="transmembrane region" description="Helical" evidence="1">
    <location>
        <begin position="46"/>
        <end position="68"/>
    </location>
</feature>
<dbReference type="EMBL" id="CAEZTM010000014">
    <property type="protein sequence ID" value="CAB4566766.1"/>
    <property type="molecule type" value="Genomic_DNA"/>
</dbReference>
<dbReference type="GO" id="GO:0003677">
    <property type="term" value="F:DNA binding"/>
    <property type="evidence" value="ECO:0007669"/>
    <property type="project" value="InterPro"/>
</dbReference>
<feature type="domain" description="Helix-hairpin-helix DNA-binding motif class 1" evidence="2">
    <location>
        <begin position="212"/>
        <end position="231"/>
    </location>
</feature>
<dbReference type="Pfam" id="PF10531">
    <property type="entry name" value="SLBB"/>
    <property type="match status" value="1"/>
</dbReference>
<dbReference type="InterPro" id="IPR003583">
    <property type="entry name" value="Hlx-hairpin-Hlx_DNA-bd_motif"/>
</dbReference>
<evidence type="ECO:0000259" key="2">
    <source>
        <dbReference type="SMART" id="SM00278"/>
    </source>
</evidence>
<dbReference type="PANTHER" id="PTHR21180">
    <property type="entry name" value="ENDONUCLEASE/EXONUCLEASE/PHOSPHATASE FAMILY DOMAIN-CONTAINING PROTEIN 1"/>
    <property type="match status" value="1"/>
</dbReference>
<evidence type="ECO:0000313" key="3">
    <source>
        <dbReference type="EMBL" id="CAB4566766.1"/>
    </source>
</evidence>
<keyword evidence="1" id="KW-0812">Transmembrane</keyword>
<dbReference type="GO" id="GO:0006281">
    <property type="term" value="P:DNA repair"/>
    <property type="evidence" value="ECO:0007669"/>
    <property type="project" value="InterPro"/>
</dbReference>
<dbReference type="PANTHER" id="PTHR21180:SF32">
    <property type="entry name" value="ENDONUCLEASE_EXONUCLEASE_PHOSPHATASE FAMILY DOMAIN-CONTAINING PROTEIN 1"/>
    <property type="match status" value="1"/>
</dbReference>
<accession>A0A6J6DTF9</accession>
<gene>
    <name evidence="3" type="ORF">UFOPK1684_00465</name>
</gene>
<organism evidence="3">
    <name type="scientific">freshwater metagenome</name>
    <dbReference type="NCBI Taxonomy" id="449393"/>
    <lineage>
        <taxon>unclassified sequences</taxon>
        <taxon>metagenomes</taxon>
        <taxon>ecological metagenomes</taxon>
    </lineage>
</organism>
<dbReference type="Pfam" id="PF12836">
    <property type="entry name" value="HHH_3"/>
    <property type="match status" value="1"/>
</dbReference>
<evidence type="ECO:0000256" key="1">
    <source>
        <dbReference type="SAM" id="Phobius"/>
    </source>
</evidence>
<dbReference type="Gene3D" id="3.10.560.10">
    <property type="entry name" value="Outer membrane lipoprotein wza domain like"/>
    <property type="match status" value="1"/>
</dbReference>
<dbReference type="InterPro" id="IPR051675">
    <property type="entry name" value="Endo/Exo/Phosphatase_dom_1"/>
</dbReference>
<proteinExistence type="predicted"/>
<sequence length="234" mass="24371">MTARQTLWDFLESTSSSSRLVDSADDGLDDDYFERPPGARRHRWKVALGAGLGLVALIVVVAVGSHIFRSATPIPSVVVASQEEAVAQAEDLSVPTELTVVVHVVGAVQSPGVIELPQNSRIIDALAKAGGAREDAVLSGINLARVLFDGEQIVVPSGADEPALVSIDAPPGLVSLSRGTSAELETLPRVGPATAARIIAWREENGPFTSVDDVLAVSGIGPTTLEGFRALVVP</sequence>
<dbReference type="SUPFAM" id="SSF47781">
    <property type="entry name" value="RuvA domain 2-like"/>
    <property type="match status" value="1"/>
</dbReference>
<dbReference type="GO" id="GO:0015628">
    <property type="term" value="P:protein secretion by the type II secretion system"/>
    <property type="evidence" value="ECO:0007669"/>
    <property type="project" value="TreeGrafter"/>
</dbReference>
<reference evidence="3" key="1">
    <citation type="submission" date="2020-05" db="EMBL/GenBank/DDBJ databases">
        <authorList>
            <person name="Chiriac C."/>
            <person name="Salcher M."/>
            <person name="Ghai R."/>
            <person name="Kavagutti S V."/>
        </authorList>
    </citation>
    <scope>NUCLEOTIDE SEQUENCE</scope>
</reference>
<dbReference type="SMART" id="SM00278">
    <property type="entry name" value="HhH1"/>
    <property type="match status" value="2"/>
</dbReference>
<dbReference type="AlphaFoldDB" id="A0A6J6DTF9"/>
<name>A0A6J6DTF9_9ZZZZ</name>
<dbReference type="InterPro" id="IPR010994">
    <property type="entry name" value="RuvA_2-like"/>
</dbReference>
<dbReference type="InterPro" id="IPR019554">
    <property type="entry name" value="Soluble_ligand-bd"/>
</dbReference>
<dbReference type="Gene3D" id="1.10.150.280">
    <property type="entry name" value="AF1531-like domain"/>
    <property type="match status" value="1"/>
</dbReference>
<keyword evidence="1" id="KW-1133">Transmembrane helix</keyword>